<dbReference type="SMART" id="SM00054">
    <property type="entry name" value="EFh"/>
    <property type="match status" value="2"/>
</dbReference>
<dbReference type="SUPFAM" id="SSF50729">
    <property type="entry name" value="PH domain-like"/>
    <property type="match status" value="1"/>
</dbReference>
<dbReference type="Pfam" id="PF16652">
    <property type="entry name" value="PH_13"/>
    <property type="match status" value="1"/>
</dbReference>
<dbReference type="GO" id="GO:0097708">
    <property type="term" value="C:intracellular vesicle"/>
    <property type="evidence" value="ECO:0007669"/>
    <property type="project" value="TreeGrafter"/>
</dbReference>
<dbReference type="Proteomes" id="UP001432027">
    <property type="component" value="Unassembled WGS sequence"/>
</dbReference>
<proteinExistence type="predicted"/>
<keyword evidence="1 3" id="KW-0728">SH3 domain</keyword>
<feature type="domain" description="SH3" evidence="5">
    <location>
        <begin position="848"/>
        <end position="908"/>
    </location>
</feature>
<feature type="region of interest" description="Disordered" evidence="4">
    <location>
        <begin position="908"/>
        <end position="945"/>
    </location>
</feature>
<dbReference type="InterPro" id="IPR036028">
    <property type="entry name" value="SH3-like_dom_sf"/>
</dbReference>
<dbReference type="Pfam" id="PF00018">
    <property type="entry name" value="SH3_1"/>
    <property type="match status" value="3"/>
</dbReference>
<comment type="caution">
    <text evidence="10">The sequence shown here is derived from an EMBL/GenBank/DDBJ whole genome shotgun (WGS) entry which is preliminary data.</text>
</comment>
<dbReference type="SMART" id="SM00325">
    <property type="entry name" value="RhoGEF"/>
    <property type="match status" value="1"/>
</dbReference>
<dbReference type="GO" id="GO:0042734">
    <property type="term" value="C:presynaptic membrane"/>
    <property type="evidence" value="ECO:0007669"/>
    <property type="project" value="TreeGrafter"/>
</dbReference>
<dbReference type="GO" id="GO:0060090">
    <property type="term" value="F:molecular adaptor activity"/>
    <property type="evidence" value="ECO:0007669"/>
    <property type="project" value="TreeGrafter"/>
</dbReference>
<feature type="domain" description="EH" evidence="8">
    <location>
        <begin position="230"/>
        <end position="319"/>
    </location>
</feature>
<sequence length="1691" mass="183733">MTSNPAEITAVEHEGNMVQFNMCGPINGKITGEAARTVLIKSGLPPPVLGQIWSLSDLDRDGHLDQREFSIAMKLTRNCLAGIPLPPSLPPSLLNVPLSGSAPRAPAPSLPPMMMMGPGGQMGPMAHGMGGMGTASPMMAPRPPMPGAYQLPGMGPGMVPGGPMGPMGMGGTPPSAFPPHYATAPRGSISSMGGIMGGSPSKAAPPLPGRPTASTFPGKQLDNWTMPQQNKLKYAQQFNGIDKQRTGFLLGPAARNALGQSGLPTHALAHVWTLSDVNKDGRLSVEEFSIAMWLIEQHKTGFALPSELPPELAAMTHHGSARSDSPATPSGEAPAQKVSTPKTFEDKRKDNYDRGQAELDRRRQQLQEEEDRRKAEIAKREREAEEKRERERQEQERRREAERQAEMERQRQMEEERLEQERKRAAERDRIRLEKEKEMKKVMLEKRKRELMAQKSAAAERTATAEQKKKTLQFQLQALTEKHTDLEGDVGKARQGIENITKEIEGMRAIRDEKLAGIAEAQRENQAAAVQAEQLAHQLLQLQGANRQATERAAGLDELISRRAAAAQRVEELKRQIDATRERNAQQRANVTAKEEELASGLRGQVDKLRGEHAAGLARAEEKRRELQGRLKMAAAAAATSAATAAHAAAAPPDAMYDAPPGDISFQQQSMMQQSWHQSPAKESPIAASPPSSLYDTPPSVPDSSFSNGHHDTSSNGPLPSSSAATVKYRSIYAFESRSQDELSFQPGDVILVFEGHAAEPGWLAGQIKEKVGWFPAAFAEPIAPVNTNVSSPMQTVPANVTPSPSLEKILEEPNASSPASAAAAALQSPTRNGVAVGGTEGAGGDETVVCVCTAQFPWKARNAGDLSFGKGDHIEVLEKTDMKWRGRKSGDGSIGWFPKSYVKVIDETPRGSTSGSRQASVVSGGGASSSATPTSGSAHSFPATSASSHSINSVIAANPGAGATAASRGSAAGTPMSAGEWYVANYDFDAAEATDLPLRAGDRILVLEKNDDWWKGSANGREGIFPANYVVPLEGATHAAAAIATAAATAAAAPPTPLQKAKVIAAFQAAGENQMSLAMDDVVFVRSKSDAGWWEGELRDAAGGIKIGWFPGDYVQLETSSSSTVTSPIGQTYVAMFDYVASQADELTFKTGDSIVVTAQTDAEWWTGHVAGTVHSGLFPANYVQPSRAAANYDEPTVSLYDAPPPEALSPTAKRQEDKLANLVKELIQTELRYHADLCLIRDLFYRSLQSVLDTTKLNAIFINLAELIDLSDHLSKRLRTDSPGTVFCAEIDRLAAFVTFCSHQTAALQTLEAVLQRPEVRRVYTVCCQAERARGLSLSYFLLLPLGRVTRYPLLFDKMFAACVSGSQSHTQFDVANQLLKSLVSEVNLSIRERDNLQMLCWSQQHVKTEGLREKIEFTSNTRNQGPRDFLHSGILYKARSGRLLVAILFSDFLLLTTPDEHLHEVDGFKVSASTEVSLSLYKTPLLLGKLEVVPVSKEKDDESSFSLKLGDDIIHLRAANRNARTLWLRQLEEAIANALISISESARKASVVTDDHPAGRLMLEVMELRDVDTRIAENSLVFRVSLGKDKALFETAHQPDLSHLRFTTQFAFSTTQHQLRLEIARKRFFAPDSPIYDEVILSLSTIVADCAQHRGPQLKLIPLKPLYTHARERKDSLKLKLVVQMFDL</sequence>
<dbReference type="Gene3D" id="1.10.238.10">
    <property type="entry name" value="EF-hand"/>
    <property type="match status" value="2"/>
</dbReference>
<dbReference type="PANTHER" id="PTHR11216">
    <property type="entry name" value="EH DOMAIN"/>
    <property type="match status" value="1"/>
</dbReference>
<dbReference type="InterPro" id="IPR001849">
    <property type="entry name" value="PH_domain"/>
</dbReference>
<dbReference type="SUPFAM" id="SSF50044">
    <property type="entry name" value="SH3-domain"/>
    <property type="match status" value="5"/>
</dbReference>
<dbReference type="InterPro" id="IPR018247">
    <property type="entry name" value="EF_Hand_1_Ca_BS"/>
</dbReference>
<dbReference type="PRINTS" id="PR00452">
    <property type="entry name" value="SH3DOMAIN"/>
</dbReference>
<dbReference type="SUPFAM" id="SSF48065">
    <property type="entry name" value="DBL homology domain (DH-domain)"/>
    <property type="match status" value="1"/>
</dbReference>
<organism evidence="10 11">
    <name type="scientific">Pristionchus entomophagus</name>
    <dbReference type="NCBI Taxonomy" id="358040"/>
    <lineage>
        <taxon>Eukaryota</taxon>
        <taxon>Metazoa</taxon>
        <taxon>Ecdysozoa</taxon>
        <taxon>Nematoda</taxon>
        <taxon>Chromadorea</taxon>
        <taxon>Rhabditida</taxon>
        <taxon>Rhabditina</taxon>
        <taxon>Diplogasteromorpha</taxon>
        <taxon>Diplogasteroidea</taxon>
        <taxon>Neodiplogasteridae</taxon>
        <taxon>Pristionchus</taxon>
    </lineage>
</organism>
<evidence type="ECO:0000313" key="11">
    <source>
        <dbReference type="Proteomes" id="UP001432027"/>
    </source>
</evidence>
<dbReference type="Gene3D" id="2.30.29.30">
    <property type="entry name" value="Pleckstrin-homology domain (PH domain)/Phosphotyrosine-binding domain (PTB)"/>
    <property type="match status" value="1"/>
</dbReference>
<feature type="region of interest" description="Disordered" evidence="4">
    <location>
        <begin position="444"/>
        <end position="467"/>
    </location>
</feature>
<evidence type="ECO:0000259" key="9">
    <source>
        <dbReference type="PROSITE" id="PS50222"/>
    </source>
</evidence>
<feature type="compositionally biased region" description="Polar residues" evidence="4">
    <location>
        <begin position="702"/>
        <end position="723"/>
    </location>
</feature>
<dbReference type="EMBL" id="BTSX01000004">
    <property type="protein sequence ID" value="GMS96358.1"/>
    <property type="molecule type" value="Genomic_DNA"/>
</dbReference>
<evidence type="ECO:0000259" key="7">
    <source>
        <dbReference type="PROSITE" id="PS50010"/>
    </source>
</evidence>
<dbReference type="InterPro" id="IPR000261">
    <property type="entry name" value="EH_dom"/>
</dbReference>
<dbReference type="Pfam" id="PF00621">
    <property type="entry name" value="RhoGEF"/>
    <property type="match status" value="1"/>
</dbReference>
<dbReference type="CDD" id="cd00174">
    <property type="entry name" value="SH3"/>
    <property type="match status" value="2"/>
</dbReference>
<feature type="domain" description="EH" evidence="8">
    <location>
        <begin position="21"/>
        <end position="100"/>
    </location>
</feature>
<dbReference type="Gene3D" id="2.30.30.40">
    <property type="entry name" value="SH3 Domains"/>
    <property type="match status" value="5"/>
</dbReference>
<dbReference type="InterPro" id="IPR000219">
    <property type="entry name" value="DH_dom"/>
</dbReference>
<dbReference type="InterPro" id="IPR002048">
    <property type="entry name" value="EF_hand_dom"/>
</dbReference>
<dbReference type="Pfam" id="PF14604">
    <property type="entry name" value="SH3_9"/>
    <property type="match status" value="2"/>
</dbReference>
<dbReference type="InterPro" id="IPR011992">
    <property type="entry name" value="EF-hand-dom_pair"/>
</dbReference>
<dbReference type="Gene3D" id="1.20.900.10">
    <property type="entry name" value="Dbl homology (DH) domain"/>
    <property type="match status" value="1"/>
</dbReference>
<evidence type="ECO:0000256" key="3">
    <source>
        <dbReference type="PROSITE-ProRule" id="PRU00192"/>
    </source>
</evidence>
<feature type="region of interest" description="Disordered" evidence="4">
    <location>
        <begin position="669"/>
        <end position="723"/>
    </location>
</feature>
<accession>A0AAV5TPJ0</accession>
<dbReference type="CDD" id="cd00052">
    <property type="entry name" value="EH"/>
    <property type="match status" value="2"/>
</dbReference>
<dbReference type="PROSITE" id="PS00018">
    <property type="entry name" value="EF_HAND_1"/>
    <property type="match status" value="2"/>
</dbReference>
<feature type="region of interest" description="Disordered" evidence="4">
    <location>
        <begin position="315"/>
        <end position="432"/>
    </location>
</feature>
<feature type="domain" description="SH3" evidence="5">
    <location>
        <begin position="724"/>
        <end position="785"/>
    </location>
</feature>
<feature type="region of interest" description="Disordered" evidence="4">
    <location>
        <begin position="581"/>
        <end position="607"/>
    </location>
</feature>
<evidence type="ECO:0008006" key="12">
    <source>
        <dbReference type="Google" id="ProtNLM"/>
    </source>
</evidence>
<dbReference type="PROSITE" id="PS50003">
    <property type="entry name" value="PH_DOMAIN"/>
    <property type="match status" value="1"/>
</dbReference>
<keyword evidence="2" id="KW-0106">Calcium</keyword>
<feature type="domain" description="DH" evidence="7">
    <location>
        <begin position="1220"/>
        <end position="1392"/>
    </location>
</feature>
<dbReference type="SMART" id="SM00233">
    <property type="entry name" value="PH"/>
    <property type="match status" value="1"/>
</dbReference>
<feature type="compositionally biased region" description="Low complexity" evidence="4">
    <location>
        <begin position="915"/>
        <end position="941"/>
    </location>
</feature>
<evidence type="ECO:0000256" key="2">
    <source>
        <dbReference type="ARBA" id="ARBA00022837"/>
    </source>
</evidence>
<dbReference type="PROSITE" id="PS50222">
    <property type="entry name" value="EF_HAND_2"/>
    <property type="match status" value="1"/>
</dbReference>
<dbReference type="GO" id="GO:0150007">
    <property type="term" value="P:clathrin-dependent synaptic vesicle endocytosis"/>
    <property type="evidence" value="ECO:0007669"/>
    <property type="project" value="TreeGrafter"/>
</dbReference>
<dbReference type="GO" id="GO:0005085">
    <property type="term" value="F:guanyl-nucleotide exchange factor activity"/>
    <property type="evidence" value="ECO:0007669"/>
    <property type="project" value="InterPro"/>
</dbReference>
<dbReference type="CDD" id="cd11836">
    <property type="entry name" value="SH3_Intersectin_1"/>
    <property type="match status" value="1"/>
</dbReference>
<dbReference type="GO" id="GO:0005737">
    <property type="term" value="C:cytoplasm"/>
    <property type="evidence" value="ECO:0007669"/>
    <property type="project" value="TreeGrafter"/>
</dbReference>
<dbReference type="PROSITE" id="PS50002">
    <property type="entry name" value="SH3"/>
    <property type="match status" value="5"/>
</dbReference>
<dbReference type="InterPro" id="IPR011993">
    <property type="entry name" value="PH-like_dom_sf"/>
</dbReference>
<dbReference type="PROSITE" id="PS50031">
    <property type="entry name" value="EH"/>
    <property type="match status" value="2"/>
</dbReference>
<feature type="domain" description="SH3" evidence="5">
    <location>
        <begin position="1057"/>
        <end position="1121"/>
    </location>
</feature>
<dbReference type="SMART" id="SM00326">
    <property type="entry name" value="SH3"/>
    <property type="match status" value="5"/>
</dbReference>
<feature type="domain" description="EF-hand" evidence="9">
    <location>
        <begin position="44"/>
        <end position="79"/>
    </location>
</feature>
<reference evidence="10" key="1">
    <citation type="submission" date="2023-10" db="EMBL/GenBank/DDBJ databases">
        <title>Genome assembly of Pristionchus species.</title>
        <authorList>
            <person name="Yoshida K."/>
            <person name="Sommer R.J."/>
        </authorList>
    </citation>
    <scope>NUCLEOTIDE SEQUENCE</scope>
    <source>
        <strain evidence="10">RS0144</strain>
    </source>
</reference>
<dbReference type="InterPro" id="IPR001452">
    <property type="entry name" value="SH3_domain"/>
</dbReference>
<feature type="compositionally biased region" description="Basic and acidic residues" evidence="4">
    <location>
        <begin position="343"/>
        <end position="432"/>
    </location>
</feature>
<evidence type="ECO:0000259" key="6">
    <source>
        <dbReference type="PROSITE" id="PS50003"/>
    </source>
</evidence>
<evidence type="ECO:0000259" key="5">
    <source>
        <dbReference type="PROSITE" id="PS50002"/>
    </source>
</evidence>
<dbReference type="PANTHER" id="PTHR11216:SF170">
    <property type="entry name" value="DYNAMIN ASSOCIATED PROTEIN 160, ISOFORM D"/>
    <property type="match status" value="1"/>
</dbReference>
<evidence type="ECO:0000259" key="8">
    <source>
        <dbReference type="PROSITE" id="PS50031"/>
    </source>
</evidence>
<protein>
    <recommendedName>
        <fullName evidence="12">HLH domain-containing protein</fullName>
    </recommendedName>
</protein>
<keyword evidence="11" id="KW-1185">Reference proteome</keyword>
<evidence type="ECO:0000256" key="4">
    <source>
        <dbReference type="SAM" id="MobiDB-lite"/>
    </source>
</evidence>
<feature type="domain" description="PH" evidence="6">
    <location>
        <begin position="1431"/>
        <end position="1539"/>
    </location>
</feature>
<dbReference type="Pfam" id="PF12763">
    <property type="entry name" value="EH"/>
    <property type="match status" value="2"/>
</dbReference>
<dbReference type="SUPFAM" id="SSF47473">
    <property type="entry name" value="EF-hand"/>
    <property type="match status" value="2"/>
</dbReference>
<dbReference type="InterPro" id="IPR035899">
    <property type="entry name" value="DBL_dom_sf"/>
</dbReference>
<name>A0AAV5TPJ0_9BILA</name>
<evidence type="ECO:0000313" key="10">
    <source>
        <dbReference type="EMBL" id="GMS96358.1"/>
    </source>
</evidence>
<dbReference type="PROSITE" id="PS50010">
    <property type="entry name" value="DH_2"/>
    <property type="match status" value="1"/>
</dbReference>
<evidence type="ECO:0000256" key="1">
    <source>
        <dbReference type="ARBA" id="ARBA00022443"/>
    </source>
</evidence>
<dbReference type="SMART" id="SM00027">
    <property type="entry name" value="EH"/>
    <property type="match status" value="2"/>
</dbReference>
<dbReference type="CDD" id="cd11837">
    <property type="entry name" value="SH3_Intersectin_2"/>
    <property type="match status" value="1"/>
</dbReference>
<dbReference type="GO" id="GO:0005509">
    <property type="term" value="F:calcium ion binding"/>
    <property type="evidence" value="ECO:0007669"/>
    <property type="project" value="InterPro"/>
</dbReference>
<gene>
    <name evidence="10" type="ORF">PENTCL1PPCAC_18533</name>
</gene>
<feature type="domain" description="SH3" evidence="5">
    <location>
        <begin position="978"/>
        <end position="1036"/>
    </location>
</feature>
<feature type="domain" description="SH3" evidence="5">
    <location>
        <begin position="1129"/>
        <end position="1190"/>
    </location>
</feature>